<organism evidence="1 2">
    <name type="scientific">Trametes pubescens</name>
    <name type="common">White-rot fungus</name>
    <dbReference type="NCBI Taxonomy" id="154538"/>
    <lineage>
        <taxon>Eukaryota</taxon>
        <taxon>Fungi</taxon>
        <taxon>Dikarya</taxon>
        <taxon>Basidiomycota</taxon>
        <taxon>Agaricomycotina</taxon>
        <taxon>Agaricomycetes</taxon>
        <taxon>Polyporales</taxon>
        <taxon>Polyporaceae</taxon>
        <taxon>Trametes</taxon>
    </lineage>
</organism>
<dbReference type="Proteomes" id="UP000184267">
    <property type="component" value="Unassembled WGS sequence"/>
</dbReference>
<reference evidence="1 2" key="1">
    <citation type="submission" date="2016-10" db="EMBL/GenBank/DDBJ databases">
        <title>Genome sequence of the basidiomycete white-rot fungus Trametes pubescens.</title>
        <authorList>
            <person name="Makela M.R."/>
            <person name="Granchi Z."/>
            <person name="Peng M."/>
            <person name="De Vries R.P."/>
            <person name="Grigoriev I."/>
            <person name="Riley R."/>
            <person name="Hilden K."/>
        </authorList>
    </citation>
    <scope>NUCLEOTIDE SEQUENCE [LARGE SCALE GENOMIC DNA]</scope>
    <source>
        <strain evidence="1 2">FBCC735</strain>
    </source>
</reference>
<sequence length="65" mass="6992">MPAAAGKWSMAAASLEPCSGCAKTRDRLVAGRCLFGFESDDLHFGGREEGCEGWLEDMEDGEQHA</sequence>
<gene>
    <name evidence="1" type="ORF">TRAPUB_8883</name>
</gene>
<dbReference type="AlphaFoldDB" id="A0A1M2W447"/>
<accession>A0A1M2W447</accession>
<proteinExistence type="predicted"/>
<dbReference type="OrthoDB" id="10591298at2759"/>
<protein>
    <submittedName>
        <fullName evidence="1">Uncharacterized protein</fullName>
    </submittedName>
</protein>
<evidence type="ECO:0000313" key="2">
    <source>
        <dbReference type="Proteomes" id="UP000184267"/>
    </source>
</evidence>
<comment type="caution">
    <text evidence="1">The sequence shown here is derived from an EMBL/GenBank/DDBJ whole genome shotgun (WGS) entry which is preliminary data.</text>
</comment>
<keyword evidence="2" id="KW-1185">Reference proteome</keyword>
<name>A0A1M2W447_TRAPU</name>
<evidence type="ECO:0000313" key="1">
    <source>
        <dbReference type="EMBL" id="OJT14550.1"/>
    </source>
</evidence>
<dbReference type="EMBL" id="MNAD01000277">
    <property type="protein sequence ID" value="OJT14550.1"/>
    <property type="molecule type" value="Genomic_DNA"/>
</dbReference>